<dbReference type="PANTHER" id="PTHR30595:SF6">
    <property type="entry name" value="SCHLAFEN ALBA-2 DOMAIN-CONTAINING PROTEIN"/>
    <property type="match status" value="1"/>
</dbReference>
<dbReference type="PANTHER" id="PTHR30595">
    <property type="entry name" value="GLPR-RELATED TRANSCRIPTIONAL REPRESSOR"/>
    <property type="match status" value="1"/>
</dbReference>
<dbReference type="GO" id="GO:0004386">
    <property type="term" value="F:helicase activity"/>
    <property type="evidence" value="ECO:0007669"/>
    <property type="project" value="UniProtKB-KW"/>
</dbReference>
<evidence type="ECO:0000259" key="1">
    <source>
        <dbReference type="Pfam" id="PF04326"/>
    </source>
</evidence>
<organism evidence="2 3">
    <name type="scientific">Solidesulfovibrio carbinolicus</name>
    <dbReference type="NCBI Taxonomy" id="296842"/>
    <lineage>
        <taxon>Bacteria</taxon>
        <taxon>Pseudomonadati</taxon>
        <taxon>Thermodesulfobacteriota</taxon>
        <taxon>Desulfovibrionia</taxon>
        <taxon>Desulfovibrionales</taxon>
        <taxon>Desulfovibrionaceae</taxon>
        <taxon>Solidesulfovibrio</taxon>
    </lineage>
</organism>
<keyword evidence="3" id="KW-1185">Reference proteome</keyword>
<keyword evidence="2" id="KW-0547">Nucleotide-binding</keyword>
<dbReference type="RefSeq" id="WP_129355473.1">
    <property type="nucleotide sequence ID" value="NZ_CP026538.1"/>
</dbReference>
<dbReference type="Gene3D" id="3.30.565.60">
    <property type="match status" value="1"/>
</dbReference>
<accession>A0A4P6I605</accession>
<reference evidence="2 3" key="1">
    <citation type="submission" date="2018-02" db="EMBL/GenBank/DDBJ databases">
        <title>Genome sequence of Desulfovibrio carbinolicus DSM 3852.</title>
        <authorList>
            <person name="Wilbanks E."/>
            <person name="Skennerton C.T."/>
            <person name="Orphan V.J."/>
        </authorList>
    </citation>
    <scope>NUCLEOTIDE SEQUENCE [LARGE SCALE GENOMIC DNA]</scope>
    <source>
        <strain evidence="2 3">DSM 3852</strain>
    </source>
</reference>
<proteinExistence type="predicted"/>
<keyword evidence="2" id="KW-0067">ATP-binding</keyword>
<dbReference type="Pfam" id="PF13749">
    <property type="entry name" value="HATPase_c_4"/>
    <property type="match status" value="1"/>
</dbReference>
<keyword evidence="2" id="KW-0378">Hydrolase</keyword>
<dbReference type="InterPro" id="IPR038461">
    <property type="entry name" value="Schlafen_AlbA_2_dom_sf"/>
</dbReference>
<evidence type="ECO:0000313" key="3">
    <source>
        <dbReference type="Proteomes" id="UP000293296"/>
    </source>
</evidence>
<evidence type="ECO:0000313" key="2">
    <source>
        <dbReference type="EMBL" id="QAZ69559.1"/>
    </source>
</evidence>
<dbReference type="AlphaFoldDB" id="A0A4P6I605"/>
<protein>
    <submittedName>
        <fullName evidence="2">ATP-dependent DNA helicase</fullName>
    </submittedName>
</protein>
<keyword evidence="2" id="KW-0347">Helicase</keyword>
<dbReference type="InterPro" id="IPR007421">
    <property type="entry name" value="Schlafen_AlbA_2_dom"/>
</dbReference>
<dbReference type="EMBL" id="CP026538">
    <property type="protein sequence ID" value="QAZ69559.1"/>
    <property type="molecule type" value="Genomic_DNA"/>
</dbReference>
<dbReference type="Proteomes" id="UP000293296">
    <property type="component" value="Chromosome"/>
</dbReference>
<name>A0A4P6I605_9BACT</name>
<sequence length="547" mass="62216">MQREGQNYEKKSLKAITGTTANWAEVAKDCIAFATSGNGTICFGIEDKEEAPPPNQLIDKSLPDRFRRKIAEITVNVILFPTITAHANGGEVLEVKIPRSQSIPSTTDGRFFIRVSDSIKPVVGDEILRLATDRNSFSWETQCLFDIPVEQIDLIAWTNIVAALKNSDRVKPSIKEKTGHELMAHYMLSRDGLLTNLGILCIGRPEDRGRLGVAPVIQYLKYDDQGDKIGKTSWDDHSLNPLALIDAIWNEIQEFKEFFEFPHGLFRQQIPSYDRTVIRELLVNAIVHRPYTQRGDIFINSHPKEMTIVNPGALPIGVTAQNILHTTIRRNEHLARLFHDLNLMEREGSGFDKIYEILLSQGKAPPCVTEKHDRVEVTVSKSIIKPELIDFIAKIDSQYYLTQREKIALGIIIQHESISSTELARALGLETTESTKNWVNKLITASIIQKRGKTQAMSFFVDPNLLRNIEFIPQTTLRRIEPHRLKALVIEDLSRYPKSSSGDIHKRIGQEIPLRSIRQILERLIDSGEVNFQGDKRWRRYWLATLS</sequence>
<dbReference type="Gene3D" id="3.30.950.30">
    <property type="entry name" value="Schlafen, AAA domain"/>
    <property type="match status" value="1"/>
</dbReference>
<dbReference type="OrthoDB" id="9789524at2"/>
<dbReference type="KEGG" id="dcb:C3Y92_19215"/>
<dbReference type="Pfam" id="PF04326">
    <property type="entry name" value="SLFN_AlbA_2"/>
    <property type="match status" value="1"/>
</dbReference>
<feature type="domain" description="Schlafen AlbA-2" evidence="1">
    <location>
        <begin position="4"/>
        <end position="121"/>
    </location>
</feature>
<gene>
    <name evidence="2" type="ORF">C3Y92_19215</name>
</gene>
<dbReference type="InterPro" id="IPR038475">
    <property type="entry name" value="RecG_C_sf"/>
</dbReference>